<proteinExistence type="predicted"/>
<evidence type="ECO:0000313" key="2">
    <source>
        <dbReference type="Proteomes" id="UP000800082"/>
    </source>
</evidence>
<sequence>MPIPHEVFMQLSAFHIFLLMSVRRVRLSPLLICVAYILCKTAHSLWNSAKIEQLSALVDITLGRGGICDECREQAFACRGCMAQLCYGRLMRNGSMACHHEVVDVEAADVGNANEEANAHEAIVEDAEWSM</sequence>
<protein>
    <submittedName>
        <fullName evidence="1">Uncharacterized protein</fullName>
    </submittedName>
</protein>
<dbReference type="AlphaFoldDB" id="A0A6A5RDN1"/>
<accession>A0A6A5RDN1</accession>
<name>A0A6A5RDN1_9PLEO</name>
<reference evidence="1" key="1">
    <citation type="journal article" date="2020" name="Stud. Mycol.">
        <title>101 Dothideomycetes genomes: a test case for predicting lifestyles and emergence of pathogens.</title>
        <authorList>
            <person name="Haridas S."/>
            <person name="Albert R."/>
            <person name="Binder M."/>
            <person name="Bloem J."/>
            <person name="Labutti K."/>
            <person name="Salamov A."/>
            <person name="Andreopoulos B."/>
            <person name="Baker S."/>
            <person name="Barry K."/>
            <person name="Bills G."/>
            <person name="Bluhm B."/>
            <person name="Cannon C."/>
            <person name="Castanera R."/>
            <person name="Culley D."/>
            <person name="Daum C."/>
            <person name="Ezra D."/>
            <person name="Gonzalez J."/>
            <person name="Henrissat B."/>
            <person name="Kuo A."/>
            <person name="Liang C."/>
            <person name="Lipzen A."/>
            <person name="Lutzoni F."/>
            <person name="Magnuson J."/>
            <person name="Mondo S."/>
            <person name="Nolan M."/>
            <person name="Ohm R."/>
            <person name="Pangilinan J."/>
            <person name="Park H.-J."/>
            <person name="Ramirez L."/>
            <person name="Alfaro M."/>
            <person name="Sun H."/>
            <person name="Tritt A."/>
            <person name="Yoshinaga Y."/>
            <person name="Zwiers L.-H."/>
            <person name="Turgeon B."/>
            <person name="Goodwin S."/>
            <person name="Spatafora J."/>
            <person name="Crous P."/>
            <person name="Grigoriev I."/>
        </authorList>
    </citation>
    <scope>NUCLEOTIDE SEQUENCE</scope>
    <source>
        <strain evidence="1">CBS 183.55</strain>
    </source>
</reference>
<evidence type="ECO:0000313" key="1">
    <source>
        <dbReference type="EMBL" id="KAF1925338.1"/>
    </source>
</evidence>
<organism evidence="1 2">
    <name type="scientific">Didymella exigua CBS 183.55</name>
    <dbReference type="NCBI Taxonomy" id="1150837"/>
    <lineage>
        <taxon>Eukaryota</taxon>
        <taxon>Fungi</taxon>
        <taxon>Dikarya</taxon>
        <taxon>Ascomycota</taxon>
        <taxon>Pezizomycotina</taxon>
        <taxon>Dothideomycetes</taxon>
        <taxon>Pleosporomycetidae</taxon>
        <taxon>Pleosporales</taxon>
        <taxon>Pleosporineae</taxon>
        <taxon>Didymellaceae</taxon>
        <taxon>Didymella</taxon>
    </lineage>
</organism>
<dbReference type="EMBL" id="ML978985">
    <property type="protein sequence ID" value="KAF1925338.1"/>
    <property type="molecule type" value="Genomic_DNA"/>
</dbReference>
<dbReference type="GeneID" id="54351264"/>
<gene>
    <name evidence="1" type="ORF">M421DRAFT_423893</name>
</gene>
<dbReference type="Proteomes" id="UP000800082">
    <property type="component" value="Unassembled WGS sequence"/>
</dbReference>
<dbReference type="RefSeq" id="XP_033445590.1">
    <property type="nucleotide sequence ID" value="XM_033593596.1"/>
</dbReference>
<keyword evidence="2" id="KW-1185">Reference proteome</keyword>